<feature type="chain" id="PRO_5030589581" evidence="2">
    <location>
        <begin position="29"/>
        <end position="362"/>
    </location>
</feature>
<dbReference type="Proteomes" id="UP000530928">
    <property type="component" value="Unassembled WGS sequence"/>
</dbReference>
<evidence type="ECO:0000256" key="2">
    <source>
        <dbReference type="SAM" id="SignalP"/>
    </source>
</evidence>
<dbReference type="GO" id="GO:0009002">
    <property type="term" value="F:serine-type D-Ala-D-Ala carboxypeptidase activity"/>
    <property type="evidence" value="ECO:0007669"/>
    <property type="project" value="UniProtKB-EC"/>
</dbReference>
<dbReference type="PANTHER" id="PTHR46825:SF7">
    <property type="entry name" value="D-ALANYL-D-ALANINE CARBOXYPEPTIDASE"/>
    <property type="match status" value="1"/>
</dbReference>
<evidence type="ECO:0000313" key="4">
    <source>
        <dbReference type="EMBL" id="MBA2890458.1"/>
    </source>
</evidence>
<proteinExistence type="predicted"/>
<keyword evidence="4" id="KW-0121">Carboxypeptidase</keyword>
<evidence type="ECO:0000259" key="3">
    <source>
        <dbReference type="Pfam" id="PF00144"/>
    </source>
</evidence>
<keyword evidence="5" id="KW-1185">Reference proteome</keyword>
<gene>
    <name evidence="4" type="ORF">HNR30_001799</name>
</gene>
<feature type="region of interest" description="Disordered" evidence="1">
    <location>
        <begin position="278"/>
        <end position="298"/>
    </location>
</feature>
<dbReference type="EMBL" id="JACDUR010000002">
    <property type="protein sequence ID" value="MBA2890458.1"/>
    <property type="molecule type" value="Genomic_DNA"/>
</dbReference>
<dbReference type="Gene3D" id="3.40.710.10">
    <property type="entry name" value="DD-peptidase/beta-lactamase superfamily"/>
    <property type="match status" value="1"/>
</dbReference>
<dbReference type="Pfam" id="PF00144">
    <property type="entry name" value="Beta-lactamase"/>
    <property type="match status" value="1"/>
</dbReference>
<evidence type="ECO:0000313" key="5">
    <source>
        <dbReference type="Proteomes" id="UP000530928"/>
    </source>
</evidence>
<sequence>MRRLATALSSTALLTLLTLCTVAPPAHAGDGDVQRALDTLARDSGVVGAIGALYVDGRRAGHGSAGSRLAGGKGGRIPSGARYRVGSQTKLMTAAIVGQLAQEGRFGLDDKLADLLPVGELVPAAAQITVRQLLRHTSGIPDYWQSGRFDDFDFTTYYSPQELVAATRDLPRTGAPGERFAYSNTNYVLLGMIIERFAGTSLADAFAQRVFQPLGMTRSYLPTRPPQGVKGPHGHGYLPDAQGALVDVDRQNASYGGAAGGVISTSDDMARFHRALHQGTLPGGPDGPGGGDGGGPVGGGLCGDALPVRVAAGNAPGFMAVTYSTADGRRQFAVSATLRVKDYFALGAAVDRAAKAVLCPEG</sequence>
<feature type="domain" description="Beta-lactamase-related" evidence="3">
    <location>
        <begin position="34"/>
        <end position="283"/>
    </location>
</feature>
<keyword evidence="4" id="KW-0645">Protease</keyword>
<protein>
    <submittedName>
        <fullName evidence="4">D-alanyl-D-alanine carboxypeptidase</fullName>
        <ecNumber evidence="4">3.4.16.4</ecNumber>
    </submittedName>
</protein>
<dbReference type="RefSeq" id="WP_181609281.1">
    <property type="nucleotide sequence ID" value="NZ_BAABAM010000006.1"/>
</dbReference>
<dbReference type="InterPro" id="IPR050491">
    <property type="entry name" value="AmpC-like"/>
</dbReference>
<accession>A0A7W0CFX2</accession>
<comment type="caution">
    <text evidence="4">The sequence shown here is derived from an EMBL/GenBank/DDBJ whole genome shotgun (WGS) entry which is preliminary data.</text>
</comment>
<reference evidence="4 5" key="1">
    <citation type="submission" date="2020-07" db="EMBL/GenBank/DDBJ databases">
        <title>Genomic Encyclopedia of Type Strains, Phase IV (KMG-IV): sequencing the most valuable type-strain genomes for metagenomic binning, comparative biology and taxonomic classification.</title>
        <authorList>
            <person name="Goeker M."/>
        </authorList>
    </citation>
    <scope>NUCLEOTIDE SEQUENCE [LARGE SCALE GENOMIC DNA]</scope>
    <source>
        <strain evidence="4 5">DSM 45533</strain>
    </source>
</reference>
<feature type="compositionally biased region" description="Gly residues" evidence="1">
    <location>
        <begin position="281"/>
        <end position="298"/>
    </location>
</feature>
<keyword evidence="4" id="KW-0378">Hydrolase</keyword>
<feature type="signal peptide" evidence="2">
    <location>
        <begin position="1"/>
        <end position="28"/>
    </location>
</feature>
<dbReference type="InterPro" id="IPR001466">
    <property type="entry name" value="Beta-lactam-related"/>
</dbReference>
<keyword evidence="2" id="KW-0732">Signal</keyword>
<dbReference type="AlphaFoldDB" id="A0A7W0CFX2"/>
<dbReference type="InterPro" id="IPR012338">
    <property type="entry name" value="Beta-lactam/transpept-like"/>
</dbReference>
<dbReference type="EC" id="3.4.16.4" evidence="4"/>
<organism evidence="4 5">
    <name type="scientific">Nonomuraea soli</name>
    <dbReference type="NCBI Taxonomy" id="1032476"/>
    <lineage>
        <taxon>Bacteria</taxon>
        <taxon>Bacillati</taxon>
        <taxon>Actinomycetota</taxon>
        <taxon>Actinomycetes</taxon>
        <taxon>Streptosporangiales</taxon>
        <taxon>Streptosporangiaceae</taxon>
        <taxon>Nonomuraea</taxon>
    </lineage>
</organism>
<name>A0A7W0CFX2_9ACTN</name>
<dbReference type="PANTHER" id="PTHR46825">
    <property type="entry name" value="D-ALANYL-D-ALANINE-CARBOXYPEPTIDASE/ENDOPEPTIDASE AMPH"/>
    <property type="match status" value="1"/>
</dbReference>
<dbReference type="SUPFAM" id="SSF56601">
    <property type="entry name" value="beta-lactamase/transpeptidase-like"/>
    <property type="match status" value="1"/>
</dbReference>
<evidence type="ECO:0000256" key="1">
    <source>
        <dbReference type="SAM" id="MobiDB-lite"/>
    </source>
</evidence>